<feature type="region of interest" description="Disordered" evidence="5">
    <location>
        <begin position="691"/>
        <end position="723"/>
    </location>
</feature>
<evidence type="ECO:0000256" key="2">
    <source>
        <dbReference type="ARBA" id="ARBA00022630"/>
    </source>
</evidence>
<dbReference type="RefSeq" id="WP_150443427.1">
    <property type="nucleotide sequence ID" value="NZ_VYQE01000001.1"/>
</dbReference>
<gene>
    <name evidence="7" type="ORF">F3S47_01370</name>
</gene>
<evidence type="ECO:0000259" key="6">
    <source>
        <dbReference type="Pfam" id="PF00890"/>
    </source>
</evidence>
<organism evidence="7 8">
    <name type="scientific">Histidinibacterium aquaticum</name>
    <dbReference type="NCBI Taxonomy" id="2613962"/>
    <lineage>
        <taxon>Bacteria</taxon>
        <taxon>Pseudomonadati</taxon>
        <taxon>Pseudomonadota</taxon>
        <taxon>Alphaproteobacteria</taxon>
        <taxon>Rhodobacterales</taxon>
        <taxon>Paracoccaceae</taxon>
        <taxon>Histidinibacterium</taxon>
    </lineage>
</organism>
<feature type="domain" description="FAD-dependent oxidoreductase 2 FAD-binding" evidence="6">
    <location>
        <begin position="175"/>
        <end position="677"/>
    </location>
</feature>
<dbReference type="AlphaFoldDB" id="A0A5J5GRF1"/>
<protein>
    <submittedName>
        <fullName evidence="7">FAD-binding protein</fullName>
    </submittedName>
</protein>
<feature type="domain" description="FAD-dependent oxidoreductase 2 FAD-binding" evidence="6">
    <location>
        <begin position="64"/>
        <end position="111"/>
    </location>
</feature>
<accession>A0A5J5GRF1</accession>
<dbReference type="PANTHER" id="PTHR43400:SF10">
    <property type="entry name" value="3-OXOSTEROID 1-DEHYDROGENASE"/>
    <property type="match status" value="1"/>
</dbReference>
<dbReference type="InterPro" id="IPR003953">
    <property type="entry name" value="FAD-dep_OxRdtase_2_FAD-bd"/>
</dbReference>
<reference evidence="7 8" key="1">
    <citation type="submission" date="2019-09" db="EMBL/GenBank/DDBJ databases">
        <authorList>
            <person name="Park J.-S."/>
            <person name="Choi H.-J."/>
        </authorList>
    </citation>
    <scope>NUCLEOTIDE SEQUENCE [LARGE SCALE GENOMIC DNA]</scope>
    <source>
        <strain evidence="7 8">176SS1-4</strain>
    </source>
</reference>
<dbReference type="InterPro" id="IPR036188">
    <property type="entry name" value="FAD/NAD-bd_sf"/>
</dbReference>
<name>A0A5J5GRF1_9RHOB</name>
<dbReference type="SUPFAM" id="SSF56425">
    <property type="entry name" value="Succinate dehydrogenase/fumarate reductase flavoprotein, catalytic domain"/>
    <property type="match status" value="1"/>
</dbReference>
<dbReference type="Proteomes" id="UP000326554">
    <property type="component" value="Unassembled WGS sequence"/>
</dbReference>
<dbReference type="GO" id="GO:0016491">
    <property type="term" value="F:oxidoreductase activity"/>
    <property type="evidence" value="ECO:0007669"/>
    <property type="project" value="UniProtKB-KW"/>
</dbReference>
<dbReference type="InterPro" id="IPR006311">
    <property type="entry name" value="TAT_signal"/>
</dbReference>
<comment type="caution">
    <text evidence="7">The sequence shown here is derived from an EMBL/GenBank/DDBJ whole genome shotgun (WGS) entry which is preliminary data.</text>
</comment>
<dbReference type="InterPro" id="IPR027477">
    <property type="entry name" value="Succ_DH/fumarate_Rdtase_cat_sf"/>
</dbReference>
<dbReference type="Pfam" id="PF00890">
    <property type="entry name" value="FAD_binding_2"/>
    <property type="match status" value="2"/>
</dbReference>
<proteinExistence type="predicted"/>
<evidence type="ECO:0000256" key="5">
    <source>
        <dbReference type="SAM" id="MobiDB-lite"/>
    </source>
</evidence>
<feature type="compositionally biased region" description="Acidic residues" evidence="5">
    <location>
        <begin position="710"/>
        <end position="723"/>
    </location>
</feature>
<evidence type="ECO:0000256" key="4">
    <source>
        <dbReference type="ARBA" id="ARBA00023002"/>
    </source>
</evidence>
<dbReference type="InterPro" id="IPR050315">
    <property type="entry name" value="FAD-oxidoreductase_2"/>
</dbReference>
<evidence type="ECO:0000256" key="3">
    <source>
        <dbReference type="ARBA" id="ARBA00022827"/>
    </source>
</evidence>
<keyword evidence="4" id="KW-0560">Oxidoreductase</keyword>
<dbReference type="Gene3D" id="3.50.50.60">
    <property type="entry name" value="FAD/NAD(P)-binding domain"/>
    <property type="match status" value="2"/>
</dbReference>
<evidence type="ECO:0000313" key="8">
    <source>
        <dbReference type="Proteomes" id="UP000326554"/>
    </source>
</evidence>
<dbReference type="Gene3D" id="3.90.700.10">
    <property type="entry name" value="Succinate dehydrogenase/fumarate reductase flavoprotein, catalytic domain"/>
    <property type="match status" value="1"/>
</dbReference>
<dbReference type="EMBL" id="VYQE01000001">
    <property type="protein sequence ID" value="KAA9009942.1"/>
    <property type="molecule type" value="Genomic_DNA"/>
</dbReference>
<dbReference type="SUPFAM" id="SSF51905">
    <property type="entry name" value="FAD/NAD(P)-binding domain"/>
    <property type="match status" value="1"/>
</dbReference>
<keyword evidence="3" id="KW-0274">FAD</keyword>
<dbReference type="PANTHER" id="PTHR43400">
    <property type="entry name" value="FUMARATE REDUCTASE"/>
    <property type="match status" value="1"/>
</dbReference>
<dbReference type="GO" id="GO:0008202">
    <property type="term" value="P:steroid metabolic process"/>
    <property type="evidence" value="ECO:0007669"/>
    <property type="project" value="UniProtKB-ARBA"/>
</dbReference>
<feature type="compositionally biased region" description="Basic and acidic residues" evidence="5">
    <location>
        <begin position="10"/>
        <end position="23"/>
    </location>
</feature>
<feature type="region of interest" description="Disordered" evidence="5">
    <location>
        <begin position="1"/>
        <end position="23"/>
    </location>
</feature>
<evidence type="ECO:0000313" key="7">
    <source>
        <dbReference type="EMBL" id="KAA9009942.1"/>
    </source>
</evidence>
<keyword evidence="2" id="KW-0285">Flavoprotein</keyword>
<dbReference type="PROSITE" id="PS51318">
    <property type="entry name" value="TAT"/>
    <property type="match status" value="1"/>
</dbReference>
<comment type="cofactor">
    <cofactor evidence="1">
        <name>FAD</name>
        <dbReference type="ChEBI" id="CHEBI:57692"/>
    </cofactor>
</comment>
<evidence type="ECO:0000256" key="1">
    <source>
        <dbReference type="ARBA" id="ARBA00001974"/>
    </source>
</evidence>
<sequence length="723" mass="79226">MTRKRNNPKNKRDDHKTDESGLSRREFFAAGAAAGAGAAALGGPTAVQAAAHEEGEMQWDYEADVVVLGAGCTGLPAAIRARDLGASVIVIDQNFDAGGRMLHSGAWVSLGGGDPIQQRDAAGELDEEGFIQVDPLVPQEALDDDVELLFRDVTDWSVLDEQGYAYYRYNNPDQHRGWAENCPPTRQFLMDNYCRFARIDGTHFGGGVSRARASSVFLTLGDTTDIEAGTITQEDAGVADPERSSPMCPRQLSISADRVGLNAVHGGGAMSRCLEYSARQKGVEFMFNRHMDELIQDSSGRVIGVRATYTPRQDPETGEQLQSFWSNGNIEETAETVTIKANRAVIVGTGGHAGNPNFRSQFYPRMNEPYYPTSGWALLGGEGRAADASGILAGMKAGASLDGLHQNFGRRTYHIQTRLGVRDAYTDMYPGHPTFPFRGSAGFNVGQAGFEHLIAVNQVGRRFFNEMALPDEPIEPRYPGGIEHAVPNTWDEHTPYDWRNCRIDWVREMYHFTHGVDAALQINEGSEAPEYYSGPIWAIFDSAAVERGDFPIREPFISTENGQFFQADTLEELAEQIQSGNEFQRVPLEHLVETVEQWNSYVDEGSDPDFERGQDDAPMHRIDQPPYYAASIMVVWHDSYGGLRLNRNCQVLDNEMQPIPGLFAGGEASGGGQMHGLGRATVHGYIAGTEAMSDETNPMPATDASTEGSADMEDADVPTEDVD</sequence>
<keyword evidence="8" id="KW-1185">Reference proteome</keyword>